<dbReference type="EMBL" id="CP031165">
    <property type="protein sequence ID" value="AXV09429.1"/>
    <property type="molecule type" value="Genomic_DNA"/>
</dbReference>
<dbReference type="Proteomes" id="UP000264006">
    <property type="component" value="Chromosome"/>
</dbReference>
<keyword evidence="4" id="KW-1185">Reference proteome</keyword>
<keyword evidence="3" id="KW-0808">Transferase</keyword>
<protein>
    <submittedName>
        <fullName evidence="3">Phospholipid/glycerol acyltransferase</fullName>
    </submittedName>
</protein>
<feature type="region of interest" description="Disordered" evidence="1">
    <location>
        <begin position="1"/>
        <end position="28"/>
    </location>
</feature>
<evidence type="ECO:0000256" key="1">
    <source>
        <dbReference type="SAM" id="MobiDB-lite"/>
    </source>
</evidence>
<name>A0A346Y4N2_9ACTN</name>
<dbReference type="AlphaFoldDB" id="A0A346Y4N2"/>
<evidence type="ECO:0000313" key="3">
    <source>
        <dbReference type="EMBL" id="AXV09429.1"/>
    </source>
</evidence>
<dbReference type="KEGG" id="euz:DVS28_a4768"/>
<evidence type="ECO:0000259" key="2">
    <source>
        <dbReference type="SMART" id="SM00563"/>
    </source>
</evidence>
<dbReference type="CDD" id="cd07987">
    <property type="entry name" value="LPLAT_MGAT-like"/>
    <property type="match status" value="1"/>
</dbReference>
<evidence type="ECO:0000313" key="4">
    <source>
        <dbReference type="Proteomes" id="UP000264006"/>
    </source>
</evidence>
<reference evidence="3 4" key="1">
    <citation type="submission" date="2018-09" db="EMBL/GenBank/DDBJ databases">
        <title>Complete genome sequence of Euzebya sp. DY32-46 isolated from seawater of Pacific Ocean.</title>
        <authorList>
            <person name="Xu L."/>
            <person name="Wu Y.-H."/>
            <person name="Xu X.-W."/>
        </authorList>
    </citation>
    <scope>NUCLEOTIDE SEQUENCE [LARGE SCALE GENOMIC DNA]</scope>
    <source>
        <strain evidence="3 4">DY32-46</strain>
    </source>
</reference>
<dbReference type="PANTHER" id="PTHR22753:SF14">
    <property type="entry name" value="MONOACYLGLYCEROL_DIACYLGLYCEROL O-ACYLTRANSFERASE"/>
    <property type="match status" value="1"/>
</dbReference>
<keyword evidence="3" id="KW-0012">Acyltransferase</keyword>
<dbReference type="GO" id="GO:0016746">
    <property type="term" value="F:acyltransferase activity"/>
    <property type="evidence" value="ECO:0007669"/>
    <property type="project" value="UniProtKB-KW"/>
</dbReference>
<dbReference type="RefSeq" id="WP_216826251.1">
    <property type="nucleotide sequence ID" value="NZ_CP031165.1"/>
</dbReference>
<organism evidence="3 4">
    <name type="scientific">Euzebya pacifica</name>
    <dbReference type="NCBI Taxonomy" id="1608957"/>
    <lineage>
        <taxon>Bacteria</taxon>
        <taxon>Bacillati</taxon>
        <taxon>Actinomycetota</taxon>
        <taxon>Nitriliruptoria</taxon>
        <taxon>Euzebyales</taxon>
    </lineage>
</organism>
<feature type="domain" description="Phospholipid/glycerol acyltransferase" evidence="2">
    <location>
        <begin position="151"/>
        <end position="270"/>
    </location>
</feature>
<dbReference type="SMART" id="SM00563">
    <property type="entry name" value="PlsC"/>
    <property type="match status" value="1"/>
</dbReference>
<gene>
    <name evidence="3" type="ORF">DVS28_a4768</name>
</gene>
<accession>A0A346Y4N2</accession>
<feature type="compositionally biased region" description="Basic and acidic residues" evidence="1">
    <location>
        <begin position="1"/>
        <end position="17"/>
    </location>
</feature>
<dbReference type="PANTHER" id="PTHR22753">
    <property type="entry name" value="TRANSMEMBRANE PROTEIN 68"/>
    <property type="match status" value="1"/>
</dbReference>
<dbReference type="GO" id="GO:0016020">
    <property type="term" value="C:membrane"/>
    <property type="evidence" value="ECO:0007669"/>
    <property type="project" value="TreeGrafter"/>
</dbReference>
<dbReference type="Pfam" id="PF01553">
    <property type="entry name" value="Acyltransferase"/>
    <property type="match status" value="1"/>
</dbReference>
<dbReference type="SUPFAM" id="SSF69593">
    <property type="entry name" value="Glycerol-3-phosphate (1)-acyltransferase"/>
    <property type="match status" value="1"/>
</dbReference>
<proteinExistence type="predicted"/>
<dbReference type="InterPro" id="IPR002123">
    <property type="entry name" value="Plipid/glycerol_acylTrfase"/>
</dbReference>
<sequence length="364" mass="40653">MTDHRGAEVISLDERRRPIGPADQGRQRCQRLRADGSACRLYLDEEGRCRVCEPTTRAAHPSSGGRQGRRTHLGPDVPILSDRDLADLEQVVRGVLAFSRRRLTGDYDVDDYGFDRDFTEQVVMPLARPLYQRWWRIRTDGIHNIPDTGGALLVANHAGTVPFDAIMTKLAVFDEHPAHRHVRELAADLVMKVPLLGPMARKSGNTLANGEDAVRLLDSGELVGVWPEGFKGIGKAYRDRYKLQRFGRGGFVEVAIRTGVPIVPVATIGSEEIFPIVANVKPLARILGLPYFPITWQFPLLGPLGLVPLPSKWVIEFGEPIPTAHLGPDAADDPMLVFELTDRVRDTIQQMIYRNLMGRRSVFF</sequence>